<evidence type="ECO:0000313" key="1">
    <source>
        <dbReference type="EMBL" id="EEP27703.1"/>
    </source>
</evidence>
<dbReference type="AlphaFoldDB" id="C4GCK3"/>
<protein>
    <submittedName>
        <fullName evidence="1">Uncharacterized protein</fullName>
    </submittedName>
</protein>
<dbReference type="HOGENOM" id="CLU_3066181_0_0_9"/>
<evidence type="ECO:0000313" key="2">
    <source>
        <dbReference type="Proteomes" id="UP000003494"/>
    </source>
</evidence>
<sequence length="53" mass="6034">MFKQISNNNISCQENKKALQALSLHCLFPCPILNKSPSIACSRKFIRRSPIPF</sequence>
<proteinExistence type="predicted"/>
<gene>
    <name evidence="1" type="ORF">GCWU000342_01697</name>
</gene>
<name>C4GCK3_9FIRM</name>
<reference evidence="1" key="1">
    <citation type="submission" date="2009-04" db="EMBL/GenBank/DDBJ databases">
        <authorList>
            <person name="Weinstock G."/>
            <person name="Sodergren E."/>
            <person name="Clifton S."/>
            <person name="Fulton L."/>
            <person name="Fulton B."/>
            <person name="Courtney L."/>
            <person name="Fronick C."/>
            <person name="Harrison M."/>
            <person name="Strong C."/>
            <person name="Farmer C."/>
            <person name="Delahaunty K."/>
            <person name="Markovic C."/>
            <person name="Hall O."/>
            <person name="Minx P."/>
            <person name="Tomlinson C."/>
            <person name="Mitreva M."/>
            <person name="Nelson J."/>
            <person name="Hou S."/>
            <person name="Wollam A."/>
            <person name="Pepin K.H."/>
            <person name="Johnson M."/>
            <person name="Bhonagiri V."/>
            <person name="Nash W.E."/>
            <person name="Warren W."/>
            <person name="Chinwalla A."/>
            <person name="Mardis E.R."/>
            <person name="Wilson R.K."/>
        </authorList>
    </citation>
    <scope>NUCLEOTIDE SEQUENCE [LARGE SCALE GENOMIC DNA]</scope>
    <source>
        <strain evidence="1">DSM 14600</strain>
    </source>
</reference>
<dbReference type="Proteomes" id="UP000003494">
    <property type="component" value="Unassembled WGS sequence"/>
</dbReference>
<accession>C4GCK3</accession>
<organism evidence="1 2">
    <name type="scientific">Shuttleworthella satelles DSM 14600</name>
    <dbReference type="NCBI Taxonomy" id="626523"/>
    <lineage>
        <taxon>Bacteria</taxon>
        <taxon>Bacillati</taxon>
        <taxon>Bacillota</taxon>
        <taxon>Clostridia</taxon>
        <taxon>Lachnospirales</taxon>
        <taxon>Lachnospiraceae</taxon>
        <taxon>Shuttleworthella</taxon>
    </lineage>
</organism>
<dbReference type="EMBL" id="ACIP02000004">
    <property type="protein sequence ID" value="EEP27703.1"/>
    <property type="molecule type" value="Genomic_DNA"/>
</dbReference>
<comment type="caution">
    <text evidence="1">The sequence shown here is derived from an EMBL/GenBank/DDBJ whole genome shotgun (WGS) entry which is preliminary data.</text>
</comment>
<keyword evidence="2" id="KW-1185">Reference proteome</keyword>